<dbReference type="AlphaFoldDB" id="A0A1W2EZH1"/>
<name>A0A1W2EZH1_KIBAR</name>
<dbReference type="EMBL" id="FWXV01000004">
    <property type="protein sequence ID" value="SMD14628.1"/>
    <property type="molecule type" value="Genomic_DNA"/>
</dbReference>
<organism evidence="1 2">
    <name type="scientific">Kibdelosporangium aridum</name>
    <dbReference type="NCBI Taxonomy" id="2030"/>
    <lineage>
        <taxon>Bacteria</taxon>
        <taxon>Bacillati</taxon>
        <taxon>Actinomycetota</taxon>
        <taxon>Actinomycetes</taxon>
        <taxon>Pseudonocardiales</taxon>
        <taxon>Pseudonocardiaceae</taxon>
        <taxon>Kibdelosporangium</taxon>
    </lineage>
</organism>
<dbReference type="Proteomes" id="UP000192674">
    <property type="component" value="Unassembled WGS sequence"/>
</dbReference>
<accession>A0A1W2EZH1</accession>
<protein>
    <submittedName>
        <fullName evidence="1">Uncharacterized protein</fullName>
    </submittedName>
</protein>
<evidence type="ECO:0000313" key="2">
    <source>
        <dbReference type="Proteomes" id="UP000192674"/>
    </source>
</evidence>
<reference evidence="1 2" key="1">
    <citation type="submission" date="2017-04" db="EMBL/GenBank/DDBJ databases">
        <authorList>
            <person name="Afonso C.L."/>
            <person name="Miller P.J."/>
            <person name="Scott M.A."/>
            <person name="Spackman E."/>
            <person name="Goraichik I."/>
            <person name="Dimitrov K.M."/>
            <person name="Suarez D.L."/>
            <person name="Swayne D.E."/>
        </authorList>
    </citation>
    <scope>NUCLEOTIDE SEQUENCE [LARGE SCALE GENOMIC DNA]</scope>
    <source>
        <strain evidence="1 2">DSM 43828</strain>
    </source>
</reference>
<keyword evidence="2" id="KW-1185">Reference proteome</keyword>
<evidence type="ECO:0000313" key="1">
    <source>
        <dbReference type="EMBL" id="SMD14628.1"/>
    </source>
</evidence>
<proteinExistence type="predicted"/>
<gene>
    <name evidence="1" type="ORF">SAMN05661093_05084</name>
</gene>
<sequence length="99" mass="11303">MNMTRDADRYRHGEMIDQVTVQPRQAARLEVGTYESTMPPPRLCLTYEPDVEENITAAPIRRDGDGDYTLWYQLENFGDVACTVSVWECNGDEEVCAPE</sequence>